<evidence type="ECO:0000256" key="1">
    <source>
        <dbReference type="ARBA" id="ARBA00023110"/>
    </source>
</evidence>
<evidence type="ECO:0000259" key="4">
    <source>
        <dbReference type="PROSITE" id="PS50072"/>
    </source>
</evidence>
<comment type="caution">
    <text evidence="5">The sequence shown here is derived from an EMBL/GenBank/DDBJ whole genome shotgun (WGS) entry which is preliminary data.</text>
</comment>
<proteinExistence type="inferred from homology"/>
<dbReference type="GO" id="GO:0016853">
    <property type="term" value="F:isomerase activity"/>
    <property type="evidence" value="ECO:0007669"/>
    <property type="project" value="UniProtKB-KW"/>
</dbReference>
<evidence type="ECO:0000313" key="6">
    <source>
        <dbReference type="Proteomes" id="UP001201449"/>
    </source>
</evidence>
<accession>A0ABS9BZ21</accession>
<keyword evidence="2 3" id="KW-0413">Isomerase</keyword>
<comment type="function">
    <text evidence="3">PPIases accelerate the folding of proteins. It catalyzes the cis-trans isomerization of proline imidic peptide bonds in oligopeptides.</text>
</comment>
<dbReference type="PANTHER" id="PTHR45625:SF4">
    <property type="entry name" value="PEPTIDYLPROLYL ISOMERASE DOMAIN AND WD REPEAT-CONTAINING PROTEIN 1"/>
    <property type="match status" value="1"/>
</dbReference>
<dbReference type="PANTHER" id="PTHR45625">
    <property type="entry name" value="PEPTIDYL-PROLYL CIS-TRANS ISOMERASE-RELATED"/>
    <property type="match status" value="1"/>
</dbReference>
<dbReference type="RefSeq" id="WP_234862770.1">
    <property type="nucleotide sequence ID" value="NZ_JAKEVZ010000017.1"/>
</dbReference>
<dbReference type="PRINTS" id="PR00153">
    <property type="entry name" value="CSAPPISMRASE"/>
</dbReference>
<sequence>MRSPIFPLLILILLVGNHPAFPQAKQPIGLIETPLGNIYIQLSDETPKHKASFIQLAEAGYWDSLTFNRVIPNFVAQGGCPDTEEGFNDPEYLLEPEFHPNLKHRYGAVGAGRDNNPGKVSARCQFYIVQNKNGIPRLDGDYTIFGHVIKGMDIVDRIVAVDRDAKDEPISPVTLKVKILHLSADELKAIIGSI</sequence>
<evidence type="ECO:0000256" key="3">
    <source>
        <dbReference type="RuleBase" id="RU363019"/>
    </source>
</evidence>
<comment type="similarity">
    <text evidence="3">Belongs to the cyclophilin-type PPIase family.</text>
</comment>
<dbReference type="InterPro" id="IPR044666">
    <property type="entry name" value="Cyclophilin_A-like"/>
</dbReference>
<dbReference type="EMBL" id="JAKEVZ010000017">
    <property type="protein sequence ID" value="MCF1752939.1"/>
    <property type="molecule type" value="Genomic_DNA"/>
</dbReference>
<dbReference type="PROSITE" id="PS50072">
    <property type="entry name" value="CSA_PPIASE_2"/>
    <property type="match status" value="1"/>
</dbReference>
<dbReference type="InterPro" id="IPR002130">
    <property type="entry name" value="Cyclophilin-type_PPIase_dom"/>
</dbReference>
<dbReference type="EC" id="5.2.1.8" evidence="3"/>
<reference evidence="5 6" key="1">
    <citation type="submission" date="2022-01" db="EMBL/GenBank/DDBJ databases">
        <title>Mariniradius saccharolyticus sp. nov., isolated from sediment of a river.</title>
        <authorList>
            <person name="Liu H."/>
        </authorList>
    </citation>
    <scope>NUCLEOTIDE SEQUENCE [LARGE SCALE GENOMIC DNA]</scope>
    <source>
        <strain evidence="5 6">RY-2</strain>
    </source>
</reference>
<dbReference type="SUPFAM" id="SSF50891">
    <property type="entry name" value="Cyclophilin-like"/>
    <property type="match status" value="1"/>
</dbReference>
<comment type="catalytic activity">
    <reaction evidence="3">
        <text>[protein]-peptidylproline (omega=180) = [protein]-peptidylproline (omega=0)</text>
        <dbReference type="Rhea" id="RHEA:16237"/>
        <dbReference type="Rhea" id="RHEA-COMP:10747"/>
        <dbReference type="Rhea" id="RHEA-COMP:10748"/>
        <dbReference type="ChEBI" id="CHEBI:83833"/>
        <dbReference type="ChEBI" id="CHEBI:83834"/>
        <dbReference type="EC" id="5.2.1.8"/>
    </reaction>
</comment>
<dbReference type="InterPro" id="IPR029000">
    <property type="entry name" value="Cyclophilin-like_dom_sf"/>
</dbReference>
<dbReference type="Gene3D" id="2.40.100.10">
    <property type="entry name" value="Cyclophilin-like"/>
    <property type="match status" value="1"/>
</dbReference>
<keyword evidence="1 3" id="KW-0697">Rotamase</keyword>
<organism evidence="5 6">
    <name type="scientific">Mariniradius sediminis</name>
    <dbReference type="NCBI Taxonomy" id="2909237"/>
    <lineage>
        <taxon>Bacteria</taxon>
        <taxon>Pseudomonadati</taxon>
        <taxon>Bacteroidota</taxon>
        <taxon>Cytophagia</taxon>
        <taxon>Cytophagales</taxon>
        <taxon>Cyclobacteriaceae</taxon>
        <taxon>Mariniradius</taxon>
    </lineage>
</organism>
<evidence type="ECO:0000256" key="2">
    <source>
        <dbReference type="ARBA" id="ARBA00023235"/>
    </source>
</evidence>
<keyword evidence="6" id="KW-1185">Reference proteome</keyword>
<dbReference type="Proteomes" id="UP001201449">
    <property type="component" value="Unassembled WGS sequence"/>
</dbReference>
<evidence type="ECO:0000313" key="5">
    <source>
        <dbReference type="EMBL" id="MCF1752939.1"/>
    </source>
</evidence>
<dbReference type="Pfam" id="PF00160">
    <property type="entry name" value="Pro_isomerase"/>
    <property type="match status" value="1"/>
</dbReference>
<gene>
    <name evidence="5" type="ORF">L0U89_17910</name>
</gene>
<feature type="domain" description="PPIase cyclophilin-type" evidence="4">
    <location>
        <begin position="32"/>
        <end position="175"/>
    </location>
</feature>
<name>A0ABS9BZ21_9BACT</name>
<protein>
    <recommendedName>
        <fullName evidence="3">Peptidyl-prolyl cis-trans isomerase</fullName>
        <shortName evidence="3">PPIase</shortName>
        <ecNumber evidence="3">5.2.1.8</ecNumber>
    </recommendedName>
</protein>